<evidence type="ECO:0000313" key="3">
    <source>
        <dbReference type="Proteomes" id="UP000283895"/>
    </source>
</evidence>
<protein>
    <recommendedName>
        <fullName evidence="4">Ecp2 effector protein domain-containing protein</fullName>
    </recommendedName>
</protein>
<keyword evidence="3" id="KW-1185">Reference proteome</keyword>
<keyword evidence="1" id="KW-0732">Signal</keyword>
<evidence type="ECO:0008006" key="4">
    <source>
        <dbReference type="Google" id="ProtNLM"/>
    </source>
</evidence>
<accession>A0A423X3Z4</accession>
<proteinExistence type="predicted"/>
<dbReference type="STRING" id="356882.A0A423X3Z4"/>
<dbReference type="OrthoDB" id="5272418at2759"/>
<feature type="chain" id="PRO_5019390693" description="Ecp2 effector protein domain-containing protein" evidence="1">
    <location>
        <begin position="22"/>
        <end position="152"/>
    </location>
</feature>
<evidence type="ECO:0000256" key="1">
    <source>
        <dbReference type="SAM" id="SignalP"/>
    </source>
</evidence>
<organism evidence="2 3">
    <name type="scientific">Cytospora schulzeri</name>
    <dbReference type="NCBI Taxonomy" id="448051"/>
    <lineage>
        <taxon>Eukaryota</taxon>
        <taxon>Fungi</taxon>
        <taxon>Dikarya</taxon>
        <taxon>Ascomycota</taxon>
        <taxon>Pezizomycotina</taxon>
        <taxon>Sordariomycetes</taxon>
        <taxon>Sordariomycetidae</taxon>
        <taxon>Diaporthales</taxon>
        <taxon>Cytosporaceae</taxon>
        <taxon>Cytospora</taxon>
    </lineage>
</organism>
<dbReference type="EMBL" id="LKEA01000003">
    <property type="protein sequence ID" value="ROW10508.1"/>
    <property type="molecule type" value="Genomic_DNA"/>
</dbReference>
<sequence length="152" mass="15898">MLASNLTLSMLATASMGGANAVSSNGTNGTIPTDVPNPIKLTCNIPGYRYSGVNAIREGIEHLTGMTGNATLGHQDGGSWCWRYSCSYRAGIYGCNDAKEDVQVPWAYMGAYASKIKNQCTFDGSTGKVAQGQAFAPDGWNVVVGLKSGTSC</sequence>
<dbReference type="PANTHER" id="PTHR35605:SF1">
    <property type="entry name" value="ECP2 EFFECTOR PROTEIN DOMAIN-CONTAINING PROTEIN-RELATED"/>
    <property type="match status" value="1"/>
</dbReference>
<dbReference type="Proteomes" id="UP000283895">
    <property type="component" value="Unassembled WGS sequence"/>
</dbReference>
<dbReference type="AlphaFoldDB" id="A0A423X3Z4"/>
<gene>
    <name evidence="2" type="ORF">VMCG_01761</name>
</gene>
<dbReference type="PANTHER" id="PTHR35605">
    <property type="entry name" value="ECP2 EFFECTOR PROTEIN DOMAIN-CONTAINING PROTEIN-RELATED"/>
    <property type="match status" value="1"/>
</dbReference>
<comment type="caution">
    <text evidence="2">The sequence shown here is derived from an EMBL/GenBank/DDBJ whole genome shotgun (WGS) entry which is preliminary data.</text>
</comment>
<name>A0A423X3Z4_9PEZI</name>
<feature type="signal peptide" evidence="1">
    <location>
        <begin position="1"/>
        <end position="21"/>
    </location>
</feature>
<reference evidence="2 3" key="1">
    <citation type="submission" date="2015-09" db="EMBL/GenBank/DDBJ databases">
        <title>Host preference determinants of Valsa canker pathogens revealed by comparative genomics.</title>
        <authorList>
            <person name="Yin Z."/>
            <person name="Huang L."/>
        </authorList>
    </citation>
    <scope>NUCLEOTIDE SEQUENCE [LARGE SCALE GENOMIC DNA]</scope>
    <source>
        <strain evidence="2 3">03-1</strain>
    </source>
</reference>
<evidence type="ECO:0000313" key="2">
    <source>
        <dbReference type="EMBL" id="ROW10508.1"/>
    </source>
</evidence>